<evidence type="ECO:0000313" key="5">
    <source>
        <dbReference type="Proteomes" id="UP000240322"/>
    </source>
</evidence>
<dbReference type="Gene3D" id="1.50.10.10">
    <property type="match status" value="1"/>
</dbReference>
<dbReference type="Proteomes" id="UP000240322">
    <property type="component" value="Unassembled WGS sequence"/>
</dbReference>
<proteinExistence type="inferred from homology"/>
<reference evidence="4 5" key="1">
    <citation type="submission" date="2017-04" db="EMBL/GenBank/DDBJ databases">
        <title>Novel microbial lineages endemic to geothermal iron-oxide mats fill important gaps in the evolutionary history of Archaea.</title>
        <authorList>
            <person name="Jay Z.J."/>
            <person name="Beam J.P."/>
            <person name="Dlakic M."/>
            <person name="Rusch D.B."/>
            <person name="Kozubal M.A."/>
            <person name="Inskeep W.P."/>
        </authorList>
    </citation>
    <scope>NUCLEOTIDE SEQUENCE [LARGE SCALE GENOMIC DNA]</scope>
    <source>
        <strain evidence="4">OSP_D</strain>
    </source>
</reference>
<dbReference type="InterPro" id="IPR045582">
    <property type="entry name" value="Trehalase-like_N"/>
</dbReference>
<feature type="domain" description="Trehalase-like N-terminal" evidence="3">
    <location>
        <begin position="10"/>
        <end position="170"/>
    </location>
</feature>
<sequence>MDKGVLAFPIGSRYKPIESYGVIGNKRTVCLVSYDGSIDWCCLPDFDSASVFASILDWEKGGHWLIRPMGEGYVRQRYVEDTNVLLTRYYNSDYTVEVTDFMPIVEDEYLKALPEIHRIVRCVRGSAKLIFDFQPRPGYARHTANMDLRVHRSGVSVRTHTDELVLSSTRRLEGVGQGGVKFTAPLEKGDREVFVLSYGEAEPRAVGEYETAEKLRETKRFWRDWVGELKYSGAWRKQVVRSALTLNLLTYMPTGAIVAAPTTSLPEAVGGERNWDYRFSWIRDSAFSLWAFHVLGVRGMGEQYLHWLIENNPALDLQLQPLYTVRGEAHIPEEILEHLEGYMGSGPVRVGNAASKQFQQDVYGTILDALYFSAKHGKGVSHETYYRFVKPLANLVVENWPKPGNGIWEFRDRLRHFVYSKVWCYIALDRASRIALYLGHPEDAAAWKGVMMKIRDEVLEKGWSGRKKAFKMDYESDELDAANLLMPLVGFISAKDERFKSTVDSTMKELGRGVLLYRYRVEDGLRGREGCFLVCSFWLAASLARMGRLREARRVFSKLLKYANHLGLFSEEVDPDTGSALGNFPQAFSHMGLIVAAEEINKASRSRGGLRDTES</sequence>
<dbReference type="PANTHER" id="PTHR31616">
    <property type="entry name" value="TREHALASE"/>
    <property type="match status" value="1"/>
</dbReference>
<dbReference type="AlphaFoldDB" id="A0A2R6AVN8"/>
<evidence type="ECO:0000313" key="4">
    <source>
        <dbReference type="EMBL" id="PSN90408.1"/>
    </source>
</evidence>
<dbReference type="Pfam" id="PF19291">
    <property type="entry name" value="TREH_N"/>
    <property type="match status" value="1"/>
</dbReference>
<evidence type="ECO:0000259" key="3">
    <source>
        <dbReference type="Pfam" id="PF19291"/>
    </source>
</evidence>
<gene>
    <name evidence="4" type="ORF">B9Q03_06865</name>
</gene>
<dbReference type="SUPFAM" id="SSF48208">
    <property type="entry name" value="Six-hairpin glycosidases"/>
    <property type="match status" value="1"/>
</dbReference>
<accession>A0A2R6AVN8</accession>
<comment type="similarity">
    <text evidence="1">Belongs to the glycosyl hydrolase 15 family.</text>
</comment>
<evidence type="ECO:0000259" key="2">
    <source>
        <dbReference type="Pfam" id="PF00723"/>
    </source>
</evidence>
<name>A0A2R6AVN8_9ARCH</name>
<dbReference type="Pfam" id="PF00723">
    <property type="entry name" value="Glyco_hydro_15"/>
    <property type="match status" value="1"/>
</dbReference>
<comment type="caution">
    <text evidence="4">The sequence shown here is derived from an EMBL/GenBank/DDBJ whole genome shotgun (WGS) entry which is preliminary data.</text>
</comment>
<dbReference type="InterPro" id="IPR011613">
    <property type="entry name" value="GH15-like"/>
</dbReference>
<dbReference type="EMBL" id="NEXE01000061">
    <property type="protein sequence ID" value="PSN90408.1"/>
    <property type="molecule type" value="Genomic_DNA"/>
</dbReference>
<dbReference type="GO" id="GO:0004553">
    <property type="term" value="F:hydrolase activity, hydrolyzing O-glycosyl compounds"/>
    <property type="evidence" value="ECO:0007669"/>
    <property type="project" value="TreeGrafter"/>
</dbReference>
<dbReference type="GO" id="GO:0005975">
    <property type="term" value="P:carbohydrate metabolic process"/>
    <property type="evidence" value="ECO:0007669"/>
    <property type="project" value="InterPro"/>
</dbReference>
<feature type="domain" description="GH15-like" evidence="2">
    <location>
        <begin position="236"/>
        <end position="597"/>
    </location>
</feature>
<dbReference type="InterPro" id="IPR008928">
    <property type="entry name" value="6-hairpin_glycosidase_sf"/>
</dbReference>
<protein>
    <submittedName>
        <fullName evidence="4">Uncharacterized protein</fullName>
    </submittedName>
</protein>
<dbReference type="InterPro" id="IPR012341">
    <property type="entry name" value="6hp_glycosidase-like_sf"/>
</dbReference>
<organism evidence="4 5">
    <name type="scientific">Candidatus Marsarchaeota G2 archaeon OSP_D</name>
    <dbReference type="NCBI Taxonomy" id="1978157"/>
    <lineage>
        <taxon>Archaea</taxon>
        <taxon>Candidatus Marsarchaeota</taxon>
        <taxon>Candidatus Marsarchaeota group 2</taxon>
    </lineage>
</organism>
<dbReference type="PANTHER" id="PTHR31616:SF0">
    <property type="entry name" value="GLUCAN 1,4-ALPHA-GLUCOSIDASE"/>
    <property type="match status" value="1"/>
</dbReference>
<evidence type="ECO:0000256" key="1">
    <source>
        <dbReference type="ARBA" id="ARBA00006188"/>
    </source>
</evidence>